<feature type="domain" description="ER-bound oxygenase mpaB/mpaB'/Rubber oxygenase catalytic" evidence="2">
    <location>
        <begin position="127"/>
        <end position="344"/>
    </location>
</feature>
<protein>
    <recommendedName>
        <fullName evidence="2">ER-bound oxygenase mpaB/mpaB'/Rubber oxygenase catalytic domain-containing protein</fullName>
    </recommendedName>
</protein>
<name>A0ABR4KDE6_9EURO</name>
<keyword evidence="1" id="KW-0812">Transmembrane</keyword>
<dbReference type="Proteomes" id="UP001610446">
    <property type="component" value="Unassembled WGS sequence"/>
</dbReference>
<evidence type="ECO:0000313" key="4">
    <source>
        <dbReference type="Proteomes" id="UP001610446"/>
    </source>
</evidence>
<organism evidence="3 4">
    <name type="scientific">Aspergillus pseudoustus</name>
    <dbReference type="NCBI Taxonomy" id="1810923"/>
    <lineage>
        <taxon>Eukaryota</taxon>
        <taxon>Fungi</taxon>
        <taxon>Dikarya</taxon>
        <taxon>Ascomycota</taxon>
        <taxon>Pezizomycotina</taxon>
        <taxon>Eurotiomycetes</taxon>
        <taxon>Eurotiomycetidae</taxon>
        <taxon>Eurotiales</taxon>
        <taxon>Aspergillaceae</taxon>
        <taxon>Aspergillus</taxon>
        <taxon>Aspergillus subgen. Nidulantes</taxon>
    </lineage>
</organism>
<keyword evidence="1" id="KW-1133">Transmembrane helix</keyword>
<sequence>MAAPTTQTTRNRILYHYWGYSFEWTSLHRSKSELEPWTRTCDTLADDALEVLNEIPSPSGKAATAAAAEKPTKRDLYAVLRENYRTNPKLEELWAHVNTVPDWVDWDQIRRGQNVFYRYGIPINNVLLYESLLGGMAALSAPQILSLTGGFAANVVRRRLLETVQHTLQVTRSVESIKPGGDGHISSVRVRLLHSNVRNRILTLAAKSPQYYDVKKYGIPANDLDSLGTIVTFSTLVVWVGLPRQGIVLSKQEIEDYIALWRLVAHYMGAPTDPFRDLVTARAYMESILVSEFQPNDTGRILAQNIVLGLENTPPTYTSKGYMEAMARLLNGDELADQLHLPRSNFYYKCLMFGYCVLVRLMAHATARSGFVDRFIIATNRRLMWHHLIDGKDGLGKETTFTFKYIPNLKRSTRPGQQKQYSLLLKRPGFEVLSYAGLLSTILAAVAITSILRIVLRAAAALTTTLPGVI</sequence>
<feature type="transmembrane region" description="Helical" evidence="1">
    <location>
        <begin position="432"/>
        <end position="456"/>
    </location>
</feature>
<gene>
    <name evidence="3" type="ORF">BJY01DRAFT_261584</name>
</gene>
<dbReference type="InterPro" id="IPR037473">
    <property type="entry name" value="Lcp-like"/>
</dbReference>
<evidence type="ECO:0000256" key="1">
    <source>
        <dbReference type="SAM" id="Phobius"/>
    </source>
</evidence>
<reference evidence="3 4" key="1">
    <citation type="submission" date="2024-07" db="EMBL/GenBank/DDBJ databases">
        <title>Section-level genome sequencing and comparative genomics of Aspergillus sections Usti and Cavernicolus.</title>
        <authorList>
            <consortium name="Lawrence Berkeley National Laboratory"/>
            <person name="Nybo J.L."/>
            <person name="Vesth T.C."/>
            <person name="Theobald S."/>
            <person name="Frisvad J.C."/>
            <person name="Larsen T.O."/>
            <person name="Kjaerboelling I."/>
            <person name="Rothschild-Mancinelli K."/>
            <person name="Lyhne E.K."/>
            <person name="Kogle M.E."/>
            <person name="Barry K."/>
            <person name="Clum A."/>
            <person name="Na H."/>
            <person name="Ledsgaard L."/>
            <person name="Lin J."/>
            <person name="Lipzen A."/>
            <person name="Kuo A."/>
            <person name="Riley R."/>
            <person name="Mondo S."/>
            <person name="Labutti K."/>
            <person name="Haridas S."/>
            <person name="Pangalinan J."/>
            <person name="Salamov A.A."/>
            <person name="Simmons B.A."/>
            <person name="Magnuson J.K."/>
            <person name="Chen J."/>
            <person name="Drula E."/>
            <person name="Henrissat B."/>
            <person name="Wiebenga A."/>
            <person name="Lubbers R.J."/>
            <person name="Gomes A.C."/>
            <person name="Makela M.R."/>
            <person name="Stajich J."/>
            <person name="Grigoriev I.V."/>
            <person name="Mortensen U.H."/>
            <person name="De Vries R.P."/>
            <person name="Baker S.E."/>
            <person name="Andersen M.R."/>
        </authorList>
    </citation>
    <scope>NUCLEOTIDE SEQUENCE [LARGE SCALE GENOMIC DNA]</scope>
    <source>
        <strain evidence="3 4">CBS 123904</strain>
    </source>
</reference>
<dbReference type="PANTHER" id="PTHR37539:SF1">
    <property type="entry name" value="ER-BOUND OXYGENASE MPAB_MPAB'_RUBBER OXYGENASE CATALYTIC DOMAIN-CONTAINING PROTEIN"/>
    <property type="match status" value="1"/>
</dbReference>
<comment type="caution">
    <text evidence="3">The sequence shown here is derived from an EMBL/GenBank/DDBJ whole genome shotgun (WGS) entry which is preliminary data.</text>
</comment>
<dbReference type="Pfam" id="PF09995">
    <property type="entry name" value="MPAB_Lcp_cat"/>
    <property type="match status" value="1"/>
</dbReference>
<dbReference type="EMBL" id="JBFXLU010000037">
    <property type="protein sequence ID" value="KAL2850305.1"/>
    <property type="molecule type" value="Genomic_DNA"/>
</dbReference>
<dbReference type="InterPro" id="IPR018713">
    <property type="entry name" value="MPAB/Lcp_cat_dom"/>
</dbReference>
<evidence type="ECO:0000313" key="3">
    <source>
        <dbReference type="EMBL" id="KAL2850305.1"/>
    </source>
</evidence>
<proteinExistence type="predicted"/>
<keyword evidence="4" id="KW-1185">Reference proteome</keyword>
<dbReference type="PANTHER" id="PTHR37539">
    <property type="entry name" value="SECRETED PROTEIN-RELATED"/>
    <property type="match status" value="1"/>
</dbReference>
<keyword evidence="1" id="KW-0472">Membrane</keyword>
<evidence type="ECO:0000259" key="2">
    <source>
        <dbReference type="Pfam" id="PF09995"/>
    </source>
</evidence>
<accession>A0ABR4KDE6</accession>